<evidence type="ECO:0000313" key="2">
    <source>
        <dbReference type="EMBL" id="GFO24296.1"/>
    </source>
</evidence>
<comment type="caution">
    <text evidence="2">The sequence shown here is derived from an EMBL/GenBank/DDBJ whole genome shotgun (WGS) entry which is preliminary data.</text>
</comment>
<dbReference type="AlphaFoldDB" id="A0AAV4BLX9"/>
<evidence type="ECO:0000256" key="1">
    <source>
        <dbReference type="SAM" id="MobiDB-lite"/>
    </source>
</evidence>
<sequence length="89" mass="9499">MRRRRVSRVFSKFIGGGGGGDSSFPQDYSSNALKGIRQSPPPAAASYQLKGPIASLVVPPQPSRTPRSPLSSHTPRSETTDITVTDMEA</sequence>
<reference evidence="2 3" key="1">
    <citation type="journal article" date="2021" name="Elife">
        <title>Chloroplast acquisition without the gene transfer in kleptoplastic sea slugs, Plakobranchus ocellatus.</title>
        <authorList>
            <person name="Maeda T."/>
            <person name="Takahashi S."/>
            <person name="Yoshida T."/>
            <person name="Shimamura S."/>
            <person name="Takaki Y."/>
            <person name="Nagai Y."/>
            <person name="Toyoda A."/>
            <person name="Suzuki Y."/>
            <person name="Arimoto A."/>
            <person name="Ishii H."/>
            <person name="Satoh N."/>
            <person name="Nishiyama T."/>
            <person name="Hasebe M."/>
            <person name="Maruyama T."/>
            <person name="Minagawa J."/>
            <person name="Obokata J."/>
            <person name="Shigenobu S."/>
        </authorList>
    </citation>
    <scope>NUCLEOTIDE SEQUENCE [LARGE SCALE GENOMIC DNA]</scope>
</reference>
<evidence type="ECO:0000313" key="3">
    <source>
        <dbReference type="Proteomes" id="UP000735302"/>
    </source>
</evidence>
<feature type="compositionally biased region" description="Polar residues" evidence="1">
    <location>
        <begin position="23"/>
        <end position="32"/>
    </location>
</feature>
<protein>
    <submittedName>
        <fullName evidence="2">Uncharacterized protein</fullName>
    </submittedName>
</protein>
<name>A0AAV4BLX9_9GAST</name>
<keyword evidence="3" id="KW-1185">Reference proteome</keyword>
<gene>
    <name evidence="2" type="ORF">PoB_005080100</name>
</gene>
<feature type="region of interest" description="Disordered" evidence="1">
    <location>
        <begin position="1"/>
        <end position="89"/>
    </location>
</feature>
<feature type="compositionally biased region" description="Polar residues" evidence="1">
    <location>
        <begin position="64"/>
        <end position="74"/>
    </location>
</feature>
<dbReference type="Proteomes" id="UP000735302">
    <property type="component" value="Unassembled WGS sequence"/>
</dbReference>
<accession>A0AAV4BLX9</accession>
<dbReference type="EMBL" id="BLXT01005611">
    <property type="protein sequence ID" value="GFO24296.1"/>
    <property type="molecule type" value="Genomic_DNA"/>
</dbReference>
<proteinExistence type="predicted"/>
<organism evidence="2 3">
    <name type="scientific">Plakobranchus ocellatus</name>
    <dbReference type="NCBI Taxonomy" id="259542"/>
    <lineage>
        <taxon>Eukaryota</taxon>
        <taxon>Metazoa</taxon>
        <taxon>Spiralia</taxon>
        <taxon>Lophotrochozoa</taxon>
        <taxon>Mollusca</taxon>
        <taxon>Gastropoda</taxon>
        <taxon>Heterobranchia</taxon>
        <taxon>Euthyneura</taxon>
        <taxon>Panpulmonata</taxon>
        <taxon>Sacoglossa</taxon>
        <taxon>Placobranchoidea</taxon>
        <taxon>Plakobranchidae</taxon>
        <taxon>Plakobranchus</taxon>
    </lineage>
</organism>